<dbReference type="AlphaFoldDB" id="A0AAJ6LZY5"/>
<dbReference type="PANTHER" id="PTHR45436:SF15">
    <property type="entry name" value="SENSOR HISTIDINE KINASE CUSS"/>
    <property type="match status" value="1"/>
</dbReference>
<proteinExistence type="predicted"/>
<dbReference type="InterPro" id="IPR003594">
    <property type="entry name" value="HATPase_dom"/>
</dbReference>
<evidence type="ECO:0000256" key="11">
    <source>
        <dbReference type="ARBA" id="ARBA00022989"/>
    </source>
</evidence>
<keyword evidence="4 14" id="KW-0997">Cell inner membrane</keyword>
<gene>
    <name evidence="17" type="ORF">RI108_20985</name>
</gene>
<dbReference type="GO" id="GO:0005524">
    <property type="term" value="F:ATP binding"/>
    <property type="evidence" value="ECO:0007669"/>
    <property type="project" value="UniProtKB-KW"/>
</dbReference>
<evidence type="ECO:0000313" key="18">
    <source>
        <dbReference type="Proteomes" id="UP001258207"/>
    </source>
</evidence>
<evidence type="ECO:0000256" key="4">
    <source>
        <dbReference type="ARBA" id="ARBA00022519"/>
    </source>
</evidence>
<keyword evidence="5" id="KW-0597">Phosphoprotein</keyword>
<protein>
    <recommendedName>
        <fullName evidence="14">Sensor protein</fullName>
        <ecNumber evidence="14">2.7.13.3</ecNumber>
    </recommendedName>
</protein>
<dbReference type="Pfam" id="PF02518">
    <property type="entry name" value="HATPase_c"/>
    <property type="match status" value="1"/>
</dbReference>
<dbReference type="InterPro" id="IPR048590">
    <property type="entry name" value="CusS-like_sensor"/>
</dbReference>
<dbReference type="InterPro" id="IPR003661">
    <property type="entry name" value="HisK_dim/P_dom"/>
</dbReference>
<keyword evidence="13 14" id="KW-0472">Membrane</keyword>
<dbReference type="SMART" id="SM00388">
    <property type="entry name" value="HisKA"/>
    <property type="match status" value="1"/>
</dbReference>
<dbReference type="RefSeq" id="WP_310791948.1">
    <property type="nucleotide sequence ID" value="NZ_CP134081.1"/>
</dbReference>
<keyword evidence="9 14" id="KW-0418">Kinase</keyword>
<evidence type="ECO:0000256" key="7">
    <source>
        <dbReference type="ARBA" id="ARBA00022692"/>
    </source>
</evidence>
<feature type="domain" description="Histidine kinase" evidence="15">
    <location>
        <begin position="244"/>
        <end position="458"/>
    </location>
</feature>
<dbReference type="CDD" id="cd00082">
    <property type="entry name" value="HisKA"/>
    <property type="match status" value="1"/>
</dbReference>
<keyword evidence="10 14" id="KW-0067">ATP-binding</keyword>
<dbReference type="Gene3D" id="6.10.340.10">
    <property type="match status" value="1"/>
</dbReference>
<keyword evidence="8 14" id="KW-0547">Nucleotide-binding</keyword>
<dbReference type="PRINTS" id="PR00344">
    <property type="entry name" value="BCTRLSENSOR"/>
</dbReference>
<dbReference type="Gene3D" id="3.30.565.10">
    <property type="entry name" value="Histidine kinase-like ATPase, C-terminal domain"/>
    <property type="match status" value="1"/>
</dbReference>
<evidence type="ECO:0000256" key="5">
    <source>
        <dbReference type="ARBA" id="ARBA00022553"/>
    </source>
</evidence>
<dbReference type="Proteomes" id="UP001258207">
    <property type="component" value="Chromosome"/>
</dbReference>
<evidence type="ECO:0000256" key="6">
    <source>
        <dbReference type="ARBA" id="ARBA00022679"/>
    </source>
</evidence>
<evidence type="ECO:0000256" key="1">
    <source>
        <dbReference type="ARBA" id="ARBA00000085"/>
    </source>
</evidence>
<evidence type="ECO:0000259" key="16">
    <source>
        <dbReference type="PROSITE" id="PS50885"/>
    </source>
</evidence>
<comment type="function">
    <text evidence="14">Member of a two-component regulatory system.</text>
</comment>
<feature type="transmembrane region" description="Helical" evidence="14">
    <location>
        <begin position="161"/>
        <end position="182"/>
    </location>
</feature>
<keyword evidence="7 14" id="KW-0812">Transmembrane</keyword>
<dbReference type="SUPFAM" id="SSF158472">
    <property type="entry name" value="HAMP domain-like"/>
    <property type="match status" value="1"/>
</dbReference>
<dbReference type="SMART" id="SM00387">
    <property type="entry name" value="HATPase_c"/>
    <property type="match status" value="1"/>
</dbReference>
<dbReference type="Gene3D" id="1.10.287.130">
    <property type="match status" value="1"/>
</dbReference>
<dbReference type="GO" id="GO:0005886">
    <property type="term" value="C:plasma membrane"/>
    <property type="evidence" value="ECO:0007669"/>
    <property type="project" value="UniProtKB-SubCell"/>
</dbReference>
<evidence type="ECO:0000256" key="12">
    <source>
        <dbReference type="ARBA" id="ARBA00023012"/>
    </source>
</evidence>
<evidence type="ECO:0000256" key="2">
    <source>
        <dbReference type="ARBA" id="ARBA00004429"/>
    </source>
</evidence>
<dbReference type="CDD" id="cd06225">
    <property type="entry name" value="HAMP"/>
    <property type="match status" value="1"/>
</dbReference>
<dbReference type="GO" id="GO:0000155">
    <property type="term" value="F:phosphorelay sensor kinase activity"/>
    <property type="evidence" value="ECO:0007669"/>
    <property type="project" value="InterPro"/>
</dbReference>
<dbReference type="InterPro" id="IPR036890">
    <property type="entry name" value="HATPase_C_sf"/>
</dbReference>
<dbReference type="SMART" id="SM00304">
    <property type="entry name" value="HAMP"/>
    <property type="match status" value="1"/>
</dbReference>
<dbReference type="SUPFAM" id="SSF55874">
    <property type="entry name" value="ATPase domain of HSP90 chaperone/DNA topoisomerase II/histidine kinase"/>
    <property type="match status" value="1"/>
</dbReference>
<evidence type="ECO:0000256" key="9">
    <source>
        <dbReference type="ARBA" id="ARBA00022777"/>
    </source>
</evidence>
<dbReference type="InterPro" id="IPR005467">
    <property type="entry name" value="His_kinase_dom"/>
</dbReference>
<evidence type="ECO:0000256" key="8">
    <source>
        <dbReference type="ARBA" id="ARBA00022741"/>
    </source>
</evidence>
<sequence>MRRASLTLRLSMMFVCAVVAVLVVAGFTFDAFSQHHFKALDRQAMTEKLESIRQIMHGKAGSADSSEVVLQLQALLGAHQELSASITTKDGKTIFATPNAVEHPPSYSGVPGEDMREWTAGDHMYRGMRAQVRLVNEAEPLTAWLSLDITSHLHFVETLRWWLVIGLTISALVSAALGWLVARSGLKPVAQVTQVAASMSAGSLKERIPMDAVPRELESLVSSFNAMLARLEESFVRLSNFSADIAHELRTPISNLRTHTEVILAKKRAPEIYEENLYSNLEDLNRLSSIIDGMLFLAKSDNGLVLPAKEKIELRSVVEKLFEYYQLLADDTGVKLQVSGHGAVYGDGTMLDRMISNLLSNALRYTPPDSAISVRINPNGDMISLSVQNPGEEIAAEHLPRLFDRFYRADPARREGATNNAGLGLAIVKSLVDVHGGTVGCASGAGHTTFTISLPAWDSDAHHPTYTNAAAPSLG</sequence>
<feature type="domain" description="HAMP" evidence="16">
    <location>
        <begin position="183"/>
        <end position="236"/>
    </location>
</feature>
<dbReference type="Pfam" id="PF00512">
    <property type="entry name" value="HisKA"/>
    <property type="match status" value="1"/>
</dbReference>
<dbReference type="NCBIfam" id="TIGR01386">
    <property type="entry name" value="cztS_silS_copS"/>
    <property type="match status" value="1"/>
</dbReference>
<dbReference type="SUPFAM" id="SSF47384">
    <property type="entry name" value="Homodimeric domain of signal transducing histidine kinase"/>
    <property type="match status" value="1"/>
</dbReference>
<dbReference type="PROSITE" id="PS50885">
    <property type="entry name" value="HAMP"/>
    <property type="match status" value="1"/>
</dbReference>
<keyword evidence="6 14" id="KW-0808">Transferase</keyword>
<evidence type="ECO:0000256" key="13">
    <source>
        <dbReference type="ARBA" id="ARBA00023136"/>
    </source>
</evidence>
<comment type="subcellular location">
    <subcellularLocation>
        <location evidence="2">Cell inner membrane</location>
        <topology evidence="2">Multi-pass membrane protein</topology>
    </subcellularLocation>
</comment>
<evidence type="ECO:0000256" key="14">
    <source>
        <dbReference type="RuleBase" id="RU364088"/>
    </source>
</evidence>
<dbReference type="InterPro" id="IPR036097">
    <property type="entry name" value="HisK_dim/P_sf"/>
</dbReference>
<comment type="catalytic activity">
    <reaction evidence="1 14">
        <text>ATP + protein L-histidine = ADP + protein N-phospho-L-histidine.</text>
        <dbReference type="EC" id="2.7.13.3"/>
    </reaction>
</comment>
<dbReference type="FunFam" id="3.30.565.10:FF:000006">
    <property type="entry name" value="Sensor histidine kinase WalK"/>
    <property type="match status" value="1"/>
</dbReference>
<reference evidence="17" key="1">
    <citation type="submission" date="2023-09" db="EMBL/GenBank/DDBJ databases">
        <title>First report of Pseudomonas coleopterorum DJ13 causing leaf spot on Rhododendron pulchrum Sweet in China.</title>
        <authorList>
            <person name="Zhang Y."/>
        </authorList>
    </citation>
    <scope>NUCLEOTIDE SEQUENCE</scope>
    <source>
        <strain evidence="17">DJ13</strain>
    </source>
</reference>
<evidence type="ECO:0000256" key="3">
    <source>
        <dbReference type="ARBA" id="ARBA00022475"/>
    </source>
</evidence>
<name>A0AAJ6LZY5_9PSED</name>
<dbReference type="EMBL" id="CP134081">
    <property type="protein sequence ID" value="WNC09695.1"/>
    <property type="molecule type" value="Genomic_DNA"/>
</dbReference>
<organism evidence="17 18">
    <name type="scientific">Pseudomonas coleopterorum</name>
    <dbReference type="NCBI Taxonomy" id="1605838"/>
    <lineage>
        <taxon>Bacteria</taxon>
        <taxon>Pseudomonadati</taxon>
        <taxon>Pseudomonadota</taxon>
        <taxon>Gammaproteobacteria</taxon>
        <taxon>Pseudomonadales</taxon>
        <taxon>Pseudomonadaceae</taxon>
        <taxon>Pseudomonas</taxon>
    </lineage>
</organism>
<evidence type="ECO:0000256" key="10">
    <source>
        <dbReference type="ARBA" id="ARBA00022840"/>
    </source>
</evidence>
<keyword evidence="3 14" id="KW-1003">Cell membrane</keyword>
<dbReference type="Pfam" id="PF21085">
    <property type="entry name" value="CusS"/>
    <property type="match status" value="1"/>
</dbReference>
<dbReference type="InterPro" id="IPR003660">
    <property type="entry name" value="HAMP_dom"/>
</dbReference>
<evidence type="ECO:0000313" key="17">
    <source>
        <dbReference type="EMBL" id="WNC09695.1"/>
    </source>
</evidence>
<dbReference type="EC" id="2.7.13.3" evidence="14"/>
<accession>A0AAJ6LZY5</accession>
<keyword evidence="11 14" id="KW-1133">Transmembrane helix</keyword>
<dbReference type="InterPro" id="IPR006290">
    <property type="entry name" value="CztS_silS_copS"/>
</dbReference>
<dbReference type="InterPro" id="IPR050428">
    <property type="entry name" value="TCS_sensor_his_kinase"/>
</dbReference>
<dbReference type="Pfam" id="PF00672">
    <property type="entry name" value="HAMP"/>
    <property type="match status" value="1"/>
</dbReference>
<evidence type="ECO:0000259" key="15">
    <source>
        <dbReference type="PROSITE" id="PS50109"/>
    </source>
</evidence>
<dbReference type="PANTHER" id="PTHR45436">
    <property type="entry name" value="SENSOR HISTIDINE KINASE YKOH"/>
    <property type="match status" value="1"/>
</dbReference>
<dbReference type="InterPro" id="IPR004358">
    <property type="entry name" value="Sig_transdc_His_kin-like_C"/>
</dbReference>
<keyword evidence="12 14" id="KW-0902">Two-component regulatory system</keyword>
<dbReference type="PROSITE" id="PS50109">
    <property type="entry name" value="HIS_KIN"/>
    <property type="match status" value="1"/>
</dbReference>
<dbReference type="CDD" id="cd00075">
    <property type="entry name" value="HATPase"/>
    <property type="match status" value="1"/>
</dbReference>